<keyword evidence="3" id="KW-0171">Cobalt transport</keyword>
<dbReference type="GO" id="GO:0005576">
    <property type="term" value="C:extracellular region"/>
    <property type="evidence" value="ECO:0007669"/>
    <property type="project" value="UniProtKB-SubCell"/>
</dbReference>
<dbReference type="PANTHER" id="PTHR10559:SF13">
    <property type="entry name" value="TRANSCOBALAMIN-1"/>
    <property type="match status" value="1"/>
</dbReference>
<feature type="signal peptide" evidence="10">
    <location>
        <begin position="1"/>
        <end position="23"/>
    </location>
</feature>
<evidence type="ECO:0000256" key="9">
    <source>
        <dbReference type="SAM" id="Coils"/>
    </source>
</evidence>
<accession>A0A8C0Q9I9</accession>
<dbReference type="OrthoDB" id="6343110at2759"/>
<keyword evidence="3" id="KW-0406">Ion transport</keyword>
<dbReference type="Pfam" id="PF01122">
    <property type="entry name" value="Cobalamin_bind"/>
    <property type="match status" value="1"/>
</dbReference>
<comment type="subcellular location">
    <subcellularLocation>
        <location evidence="1">Secreted</location>
    </subcellularLocation>
</comment>
<keyword evidence="8" id="KW-1015">Disulfide bond</keyword>
<feature type="binding site" evidence="7">
    <location>
        <position position="413"/>
    </location>
    <ligand>
        <name>cyanocob(III)alamin</name>
        <dbReference type="ChEBI" id="CHEBI:17439"/>
    </ligand>
</feature>
<dbReference type="Proteomes" id="UP000694542">
    <property type="component" value="Chromosome 21"/>
</dbReference>
<dbReference type="PROSITE" id="PS00468">
    <property type="entry name" value="COBALAMIN_BINDING"/>
    <property type="match status" value="1"/>
</dbReference>
<feature type="disulfide bond" evidence="8">
    <location>
        <begin position="155"/>
        <end position="197"/>
    </location>
</feature>
<organism evidence="11 12">
    <name type="scientific">Canis lupus familiaris</name>
    <name type="common">Dog</name>
    <name type="synonym">Canis familiaris</name>
    <dbReference type="NCBI Taxonomy" id="9615"/>
    <lineage>
        <taxon>Eukaryota</taxon>
        <taxon>Metazoa</taxon>
        <taxon>Chordata</taxon>
        <taxon>Craniata</taxon>
        <taxon>Vertebrata</taxon>
        <taxon>Euteleostomi</taxon>
        <taxon>Mammalia</taxon>
        <taxon>Eutheria</taxon>
        <taxon>Laurasiatheria</taxon>
        <taxon>Carnivora</taxon>
        <taxon>Caniformia</taxon>
        <taxon>Canidae</taxon>
        <taxon>Canis</taxon>
    </lineage>
</organism>
<keyword evidence="3" id="KW-0813">Transport</keyword>
<evidence type="ECO:0000256" key="10">
    <source>
        <dbReference type="SAM" id="SignalP"/>
    </source>
</evidence>
<feature type="binding site" evidence="7">
    <location>
        <position position="288"/>
    </location>
    <ligand>
        <name>cyanocob(III)alamin</name>
        <dbReference type="ChEBI" id="CHEBI:17439"/>
    </ligand>
</feature>
<proteinExistence type="inferred from homology"/>
<evidence type="ECO:0000256" key="7">
    <source>
        <dbReference type="PIRSR" id="PIRSR602157-1"/>
    </source>
</evidence>
<dbReference type="Gene3D" id="2.170.130.30">
    <property type="match status" value="1"/>
</dbReference>
<reference evidence="11" key="2">
    <citation type="submission" date="2025-08" db="UniProtKB">
        <authorList>
            <consortium name="Ensembl"/>
        </authorList>
    </citation>
    <scope>IDENTIFICATION</scope>
</reference>
<evidence type="ECO:0000256" key="4">
    <source>
        <dbReference type="ARBA" id="ARBA00022525"/>
    </source>
</evidence>
<evidence type="ECO:0000256" key="3">
    <source>
        <dbReference type="ARBA" id="ARBA00022426"/>
    </source>
</evidence>
<keyword evidence="4" id="KW-0964">Secreted</keyword>
<reference evidence="11" key="1">
    <citation type="submission" date="2018-10" db="EMBL/GenBank/DDBJ databases">
        <title>De novo assembly of a Great Dane genome.</title>
        <authorList>
            <person name="Kidd J.M."/>
            <person name="Pendleton A.L."/>
            <person name="Shen F."/>
            <person name="Emery S."/>
        </authorList>
    </citation>
    <scope>NUCLEOTIDE SEQUENCE [LARGE SCALE GENOMIC DNA]</scope>
    <source>
        <strain evidence="11">Great Dane</strain>
    </source>
</reference>
<feature type="binding site" evidence="7">
    <location>
        <position position="435"/>
    </location>
    <ligand>
        <name>cyanocob(III)alamin</name>
        <dbReference type="ChEBI" id="CHEBI:17439"/>
    </ligand>
</feature>
<evidence type="ECO:0000256" key="6">
    <source>
        <dbReference type="ARBA" id="ARBA00023285"/>
    </source>
</evidence>
<dbReference type="InterPro" id="IPR002157">
    <property type="entry name" value="Cbl-bd_prot"/>
</dbReference>
<keyword evidence="5 10" id="KW-0732">Signal</keyword>
<feature type="binding site" evidence="7">
    <location>
        <position position="240"/>
    </location>
    <ligand>
        <name>cyanocob(III)alamin</name>
        <dbReference type="ChEBI" id="CHEBI:17439"/>
    </ligand>
</feature>
<feature type="coiled-coil region" evidence="9">
    <location>
        <begin position="112"/>
        <end position="139"/>
    </location>
</feature>
<comment type="similarity">
    <text evidence="2">Belongs to the eukaryotic cobalamin transport proteins family.</text>
</comment>
<evidence type="ECO:0000256" key="1">
    <source>
        <dbReference type="ARBA" id="ARBA00004613"/>
    </source>
</evidence>
<dbReference type="InterPro" id="IPR051588">
    <property type="entry name" value="Cobalamin_Transport"/>
</dbReference>
<dbReference type="Ensembl" id="ENSCAFT00040012679.1">
    <property type="protein sequence ID" value="ENSCAFP00040010992.1"/>
    <property type="gene ID" value="ENSCAFG00040006819.1"/>
</dbReference>
<evidence type="ECO:0000256" key="8">
    <source>
        <dbReference type="PIRSR" id="PIRSR602157-2"/>
    </source>
</evidence>
<dbReference type="Gene3D" id="1.50.10.20">
    <property type="match status" value="1"/>
</dbReference>
<feature type="binding site" evidence="7">
    <location>
        <begin position="142"/>
        <end position="146"/>
    </location>
    <ligand>
        <name>cyanocob(III)alamin</name>
        <dbReference type="ChEBI" id="CHEBI:17439"/>
    </ligand>
</feature>
<name>A0A8C0Q9I9_CANLF</name>
<gene>
    <name evidence="11" type="primary">LOC119878488</name>
</gene>
<dbReference type="AlphaFoldDB" id="A0A8C0Q9I9"/>
<feature type="disulfide bond" evidence="8">
    <location>
        <begin position="26"/>
        <end position="264"/>
    </location>
</feature>
<dbReference type="GO" id="GO:0006824">
    <property type="term" value="P:cobalt ion transport"/>
    <property type="evidence" value="ECO:0007669"/>
    <property type="project" value="UniProtKB-KW"/>
</dbReference>
<feature type="binding site" evidence="7">
    <location>
        <position position="186"/>
    </location>
    <ligand>
        <name>cyanocob(III)alamin</name>
        <dbReference type="ChEBI" id="CHEBI:17439"/>
    </ligand>
</feature>
<sequence>MIPSHQLPLVGLLLFSLIPRQQCEICEISRENYTALNPLINTMINSKYSKGIQAANVLLSLRLGGILNQTQEQKLMRQIVRSVENKESSLTSGQLALSILALGACKRPDEMFKNYSDLVKQLENKFQEEIKNMEEHDDNPLTNYYQLSLDVLALCLFSGNYSISIVATKFNPENKNYYFHGQFSVDTGAMAVLALTCVMRDKTNSQNIMYKQDLEIIGGHIGSLIRKILSQKKEDGLIGNIYSTGEAMQALSVTPEPPNKEWDCKKTMDTILKEIEQGKFHNPMSIAQILPSLKGKTYLDVPYVSCSPGHQVQPTLPSQPSPVPTSASNITVAYTINNQLKGVELVFNETIDVSVKDGSVLLVVLEEAQRRNPMFKFVTTMTSWGLVVSSINNIAESVHDRTYWQFLSGKTPLNEGVADYTPHDHEHITANFTQY</sequence>
<evidence type="ECO:0000313" key="12">
    <source>
        <dbReference type="Proteomes" id="UP000694542"/>
    </source>
</evidence>
<protein>
    <submittedName>
        <fullName evidence="11">Transcobalamin 1</fullName>
    </submittedName>
</protein>
<evidence type="ECO:0000256" key="5">
    <source>
        <dbReference type="ARBA" id="ARBA00022729"/>
    </source>
</evidence>
<evidence type="ECO:0000256" key="2">
    <source>
        <dbReference type="ARBA" id="ARBA00006449"/>
    </source>
</evidence>
<dbReference type="GO" id="GO:0031419">
    <property type="term" value="F:cobalamin binding"/>
    <property type="evidence" value="ECO:0007669"/>
    <property type="project" value="InterPro"/>
</dbReference>
<feature type="chain" id="PRO_5034732585" evidence="10">
    <location>
        <begin position="24"/>
        <end position="435"/>
    </location>
</feature>
<keyword evidence="6 7" id="KW-0170">Cobalt</keyword>
<dbReference type="PANTHER" id="PTHR10559">
    <property type="entry name" value="TRANSCOBALAMIN-1/GASTRIC INTRINSIC FACTOR"/>
    <property type="match status" value="1"/>
</dbReference>
<keyword evidence="9" id="KW-0175">Coiled coil</keyword>
<dbReference type="GO" id="GO:0015889">
    <property type="term" value="P:cobalamin transport"/>
    <property type="evidence" value="ECO:0007669"/>
    <property type="project" value="InterPro"/>
</dbReference>
<evidence type="ECO:0000313" key="11">
    <source>
        <dbReference type="Ensembl" id="ENSCAFP00040010992.1"/>
    </source>
</evidence>